<feature type="signal peptide" evidence="6">
    <location>
        <begin position="1"/>
        <end position="41"/>
    </location>
</feature>
<keyword evidence="5" id="KW-0472">Membrane</keyword>
<keyword evidence="6" id="KW-0732">Signal</keyword>
<reference evidence="9" key="1">
    <citation type="journal article" date="2020" name="Nat. Commun.">
        <title>Genome assembly of wild tea tree DASZ reveals pedigree and selection history of tea varieties.</title>
        <authorList>
            <person name="Zhang W."/>
            <person name="Zhang Y."/>
            <person name="Qiu H."/>
            <person name="Guo Y."/>
            <person name="Wan H."/>
            <person name="Zhang X."/>
            <person name="Scossa F."/>
            <person name="Alseekh S."/>
            <person name="Zhang Q."/>
            <person name="Wang P."/>
            <person name="Xu L."/>
            <person name="Schmidt M.H."/>
            <person name="Jia X."/>
            <person name="Li D."/>
            <person name="Zhu A."/>
            <person name="Guo F."/>
            <person name="Chen W."/>
            <person name="Ni D."/>
            <person name="Usadel B."/>
            <person name="Fernie A.R."/>
            <person name="Wen W."/>
        </authorList>
    </citation>
    <scope>NUCLEOTIDE SEQUENCE [LARGE SCALE GENOMIC DNA]</scope>
    <source>
        <strain evidence="9">cv. G240</strain>
    </source>
</reference>
<dbReference type="PANTHER" id="PTHR31717">
    <property type="entry name" value="ZINC FINGER PROTEIN CONSTANS-LIKE 10"/>
    <property type="match status" value="1"/>
</dbReference>
<dbReference type="EMBL" id="JACBKZ010000015">
    <property type="protein sequence ID" value="KAF5930166.1"/>
    <property type="molecule type" value="Genomic_DNA"/>
</dbReference>
<dbReference type="InterPro" id="IPR010402">
    <property type="entry name" value="CCT_domain"/>
</dbReference>
<keyword evidence="3 4" id="KW-0539">Nucleus</keyword>
<keyword evidence="2" id="KW-0677">Repeat</keyword>
<organism evidence="8 9">
    <name type="scientific">Camellia sinensis</name>
    <name type="common">Tea plant</name>
    <name type="synonym">Thea sinensis</name>
    <dbReference type="NCBI Taxonomy" id="4442"/>
    <lineage>
        <taxon>Eukaryota</taxon>
        <taxon>Viridiplantae</taxon>
        <taxon>Streptophyta</taxon>
        <taxon>Embryophyta</taxon>
        <taxon>Tracheophyta</taxon>
        <taxon>Spermatophyta</taxon>
        <taxon>Magnoliopsida</taxon>
        <taxon>eudicotyledons</taxon>
        <taxon>Gunneridae</taxon>
        <taxon>Pentapetalae</taxon>
        <taxon>asterids</taxon>
        <taxon>Ericales</taxon>
        <taxon>Theaceae</taxon>
        <taxon>Camellia</taxon>
    </lineage>
</organism>
<evidence type="ECO:0000313" key="9">
    <source>
        <dbReference type="Proteomes" id="UP000593564"/>
    </source>
</evidence>
<dbReference type="GO" id="GO:0005543">
    <property type="term" value="F:phospholipid binding"/>
    <property type="evidence" value="ECO:0007669"/>
    <property type="project" value="InterPro"/>
</dbReference>
<dbReference type="GO" id="GO:0005634">
    <property type="term" value="C:nucleus"/>
    <property type="evidence" value="ECO:0007669"/>
    <property type="project" value="UniProtKB-SubCell"/>
</dbReference>
<name>A0A7J7FT38_CAMSI</name>
<dbReference type="AlphaFoldDB" id="A0A7J7FT38"/>
<dbReference type="Pfam" id="PF07651">
    <property type="entry name" value="ANTH"/>
    <property type="match status" value="1"/>
</dbReference>
<dbReference type="Pfam" id="PF06203">
    <property type="entry name" value="CCT"/>
    <property type="match status" value="1"/>
</dbReference>
<protein>
    <recommendedName>
        <fullName evidence="7">CCT domain-containing protein</fullName>
    </recommendedName>
</protein>
<evidence type="ECO:0000256" key="2">
    <source>
        <dbReference type="ARBA" id="ARBA00022737"/>
    </source>
</evidence>
<comment type="caution">
    <text evidence="8">The sequence shown here is derived from an EMBL/GenBank/DDBJ whole genome shotgun (WGS) entry which is preliminary data.</text>
</comment>
<evidence type="ECO:0000256" key="1">
    <source>
        <dbReference type="ARBA" id="ARBA00004123"/>
    </source>
</evidence>
<keyword evidence="9" id="KW-1185">Reference proteome</keyword>
<evidence type="ECO:0000256" key="3">
    <source>
        <dbReference type="ARBA" id="ARBA00023242"/>
    </source>
</evidence>
<evidence type="ECO:0000256" key="4">
    <source>
        <dbReference type="PROSITE-ProRule" id="PRU00357"/>
    </source>
</evidence>
<gene>
    <name evidence="8" type="ORF">HYC85_031039</name>
</gene>
<evidence type="ECO:0000256" key="6">
    <source>
        <dbReference type="SAM" id="SignalP"/>
    </source>
</evidence>
<accession>A0A7J7FT38</accession>
<proteinExistence type="predicted"/>
<dbReference type="SUPFAM" id="SSF89009">
    <property type="entry name" value="GAT-like domain"/>
    <property type="match status" value="1"/>
</dbReference>
<keyword evidence="5" id="KW-1133">Transmembrane helix</keyword>
<feature type="domain" description="CCT" evidence="7">
    <location>
        <begin position="520"/>
        <end position="562"/>
    </location>
</feature>
<dbReference type="PANTHER" id="PTHR31717:SF45">
    <property type="entry name" value="ZINC FINGER PROTEIN CONSTANS-LIKE 14-RELATED"/>
    <property type="match status" value="1"/>
</dbReference>
<reference evidence="8 9" key="2">
    <citation type="submission" date="2020-07" db="EMBL/GenBank/DDBJ databases">
        <title>Genome assembly of wild tea tree DASZ reveals pedigree and selection history of tea varieties.</title>
        <authorList>
            <person name="Zhang W."/>
        </authorList>
    </citation>
    <scope>NUCLEOTIDE SEQUENCE [LARGE SCALE GENOMIC DNA]</scope>
    <source>
        <strain evidence="9">cv. G240</strain>
        <tissue evidence="8">Leaf</tissue>
    </source>
</reference>
<sequence length="568" mass="63580">MDKRLCAQRLKATCLSKLLVFHLQPLLLFSAKLHCWPHTEGRPRITDGRPGLQMAGHASIWCKALFLCSENSSSKGDKYLQKWTVGGLPPRTVFIAIEETRKIARACVSRVPRNNHSGAYFIHPEVKPAQGRISRVLRNNHLGAYFIRPEVKPAQGRVSRVLRNNHSGVYFICPEAKPVQGRVSRVLRNNHSGAYFVRPERFSSISAKQIGDSSEPFQSYSRTREVDSEELLEQLPALQQLLYDLIGCWVLKESLKIYCAINDGVINLVDKLREAPRMVSSPRETLANSVFPLFLILILYCYLVIALAHVILSGQELEDNDDISAISELLKRLLVKDLDNLKYLSCLDLMPQGLTSSNDGTLVLLATPEAATSVAYVLRSSNGNALSNMGFQFRPSIGNGIRCKRCKIYDESYDELLKEASLASTKGFGEIYGANCSMTHEDLIVFHNNANKPTASNRPATPESNNLPIGRPSSGLAFIKPKGYSASKDIQFIESSVLVRGKTPTAAITKADMEQLAQNRGNAMQHYKEKKKYRRYDKHIRYELKKARADTRKRVKGRFVKASEAPDG</sequence>
<dbReference type="InterPro" id="IPR011417">
    <property type="entry name" value="ANTH_dom"/>
</dbReference>
<keyword evidence="5" id="KW-0812">Transmembrane</keyword>
<dbReference type="Proteomes" id="UP000593564">
    <property type="component" value="Unassembled WGS sequence"/>
</dbReference>
<dbReference type="PROSITE" id="PS51017">
    <property type="entry name" value="CCT"/>
    <property type="match status" value="1"/>
</dbReference>
<feature type="transmembrane region" description="Helical" evidence="5">
    <location>
        <begin position="290"/>
        <end position="312"/>
    </location>
</feature>
<evidence type="ECO:0000313" key="8">
    <source>
        <dbReference type="EMBL" id="KAF5930166.1"/>
    </source>
</evidence>
<feature type="chain" id="PRO_5029724490" description="CCT domain-containing protein" evidence="6">
    <location>
        <begin position="42"/>
        <end position="568"/>
    </location>
</feature>
<evidence type="ECO:0000259" key="7">
    <source>
        <dbReference type="PROSITE" id="PS51017"/>
    </source>
</evidence>
<evidence type="ECO:0000256" key="5">
    <source>
        <dbReference type="SAM" id="Phobius"/>
    </source>
</evidence>
<comment type="subcellular location">
    <subcellularLocation>
        <location evidence="1 4">Nucleus</location>
    </subcellularLocation>
</comment>